<protein>
    <submittedName>
        <fullName evidence="3">Uncharacterized protein</fullName>
    </submittedName>
</protein>
<gene>
    <name evidence="3" type="ORF">AVEN_217061_1</name>
    <name evidence="4" type="ORF">AVEN_241554_1</name>
    <name evidence="1" type="ORF">AVEN_78019_1</name>
    <name evidence="2" type="ORF">AVEN_80213_1</name>
</gene>
<evidence type="ECO:0000313" key="5">
    <source>
        <dbReference type="Proteomes" id="UP000499080"/>
    </source>
</evidence>
<dbReference type="AlphaFoldDB" id="A0A4Y2LP59"/>
<dbReference type="EMBL" id="BGPR01006124">
    <property type="protein sequence ID" value="GBN16268.1"/>
    <property type="molecule type" value="Genomic_DNA"/>
</dbReference>
<organism evidence="3 5">
    <name type="scientific">Araneus ventricosus</name>
    <name type="common">Orbweaver spider</name>
    <name type="synonym">Epeira ventricosa</name>
    <dbReference type="NCBI Taxonomy" id="182803"/>
    <lineage>
        <taxon>Eukaryota</taxon>
        <taxon>Metazoa</taxon>
        <taxon>Ecdysozoa</taxon>
        <taxon>Arthropoda</taxon>
        <taxon>Chelicerata</taxon>
        <taxon>Arachnida</taxon>
        <taxon>Araneae</taxon>
        <taxon>Araneomorphae</taxon>
        <taxon>Entelegynae</taxon>
        <taxon>Araneoidea</taxon>
        <taxon>Araneidae</taxon>
        <taxon>Araneus</taxon>
    </lineage>
</organism>
<evidence type="ECO:0000313" key="3">
    <source>
        <dbReference type="EMBL" id="GBN16605.1"/>
    </source>
</evidence>
<accession>A0A4Y2LP59</accession>
<comment type="caution">
    <text evidence="3">The sequence shown here is derived from an EMBL/GenBank/DDBJ whole genome shotgun (WGS) entry which is preliminary data.</text>
</comment>
<sequence length="188" mass="21319">MRSDLISYYVGTANMRYRLAICVAEVICGTNIGEAIHDLNCIKTAKTVPTYLPLLRQAFPSTRKWSGTHLRFVSQKSFAIKAINDSSCIENSPHIPPAESVACSTYFRVERKVCRRSDTLSRKYMRIVLAVLNTTQVVYNFSDFFFFLPQLTSETQIASMYRSNVSDKDTLSGRYMGTLAVLNILYPK</sequence>
<dbReference type="Proteomes" id="UP000499080">
    <property type="component" value="Unassembled WGS sequence"/>
</dbReference>
<dbReference type="EMBL" id="BGPR01006125">
    <property type="protein sequence ID" value="GBN16269.1"/>
    <property type="molecule type" value="Genomic_DNA"/>
</dbReference>
<evidence type="ECO:0000313" key="1">
    <source>
        <dbReference type="EMBL" id="GBN16268.1"/>
    </source>
</evidence>
<evidence type="ECO:0000313" key="4">
    <source>
        <dbReference type="EMBL" id="GBN16606.1"/>
    </source>
</evidence>
<dbReference type="EMBL" id="BGPR01006169">
    <property type="protein sequence ID" value="GBN16605.1"/>
    <property type="molecule type" value="Genomic_DNA"/>
</dbReference>
<keyword evidence="5" id="KW-1185">Reference proteome</keyword>
<reference evidence="3 5" key="1">
    <citation type="journal article" date="2019" name="Sci. Rep.">
        <title>Orb-weaving spider Araneus ventricosus genome elucidates the spidroin gene catalogue.</title>
        <authorList>
            <person name="Kono N."/>
            <person name="Nakamura H."/>
            <person name="Ohtoshi R."/>
            <person name="Moran D.A.P."/>
            <person name="Shinohara A."/>
            <person name="Yoshida Y."/>
            <person name="Fujiwara M."/>
            <person name="Mori M."/>
            <person name="Tomita M."/>
            <person name="Arakawa K."/>
        </authorList>
    </citation>
    <scope>NUCLEOTIDE SEQUENCE [LARGE SCALE GENOMIC DNA]</scope>
</reference>
<dbReference type="EMBL" id="BGPR01006170">
    <property type="protein sequence ID" value="GBN16606.1"/>
    <property type="molecule type" value="Genomic_DNA"/>
</dbReference>
<name>A0A4Y2LP59_ARAVE</name>
<proteinExistence type="predicted"/>
<evidence type="ECO:0000313" key="2">
    <source>
        <dbReference type="EMBL" id="GBN16269.1"/>
    </source>
</evidence>